<dbReference type="Proteomes" id="UP000270094">
    <property type="component" value="Unassembled WGS sequence"/>
</dbReference>
<dbReference type="InterPro" id="IPR036918">
    <property type="entry name" value="Pyrv_Knase_C_sf"/>
</dbReference>
<gene>
    <name evidence="1" type="ORF">SVUK_LOCUS16625</name>
</gene>
<dbReference type="Gene3D" id="3.40.1380.20">
    <property type="entry name" value="Pyruvate kinase, C-terminal domain"/>
    <property type="match status" value="1"/>
</dbReference>
<accession>A0A3P7JZ90</accession>
<organism evidence="1 2">
    <name type="scientific">Strongylus vulgaris</name>
    <name type="common">Blood worm</name>
    <dbReference type="NCBI Taxonomy" id="40348"/>
    <lineage>
        <taxon>Eukaryota</taxon>
        <taxon>Metazoa</taxon>
        <taxon>Ecdysozoa</taxon>
        <taxon>Nematoda</taxon>
        <taxon>Chromadorea</taxon>
        <taxon>Rhabditida</taxon>
        <taxon>Rhabditina</taxon>
        <taxon>Rhabditomorpha</taxon>
        <taxon>Strongyloidea</taxon>
        <taxon>Strongylidae</taxon>
        <taxon>Strongylus</taxon>
    </lineage>
</organism>
<evidence type="ECO:0000313" key="2">
    <source>
        <dbReference type="Proteomes" id="UP000270094"/>
    </source>
</evidence>
<sequence length="87" mass="9492">MLSGETAKGDYPLEAVKTMAFICKDAEAVFPYRERFHEIFINTVRPTDMTMTIAVAAAIAADSCHAAAIVLITSSGRYFAQVLKGFE</sequence>
<dbReference type="GO" id="GO:0000287">
    <property type="term" value="F:magnesium ion binding"/>
    <property type="evidence" value="ECO:0007669"/>
    <property type="project" value="InterPro"/>
</dbReference>
<dbReference type="EMBL" id="UYYB01113831">
    <property type="protein sequence ID" value="VDM81627.1"/>
    <property type="molecule type" value="Genomic_DNA"/>
</dbReference>
<dbReference type="PANTHER" id="PTHR11817">
    <property type="entry name" value="PYRUVATE KINASE"/>
    <property type="match status" value="1"/>
</dbReference>
<reference evidence="1 2" key="1">
    <citation type="submission" date="2018-11" db="EMBL/GenBank/DDBJ databases">
        <authorList>
            <consortium name="Pathogen Informatics"/>
        </authorList>
    </citation>
    <scope>NUCLEOTIDE SEQUENCE [LARGE SCALE GENOMIC DNA]</scope>
</reference>
<dbReference type="OrthoDB" id="108365at2759"/>
<dbReference type="Gene3D" id="3.20.20.60">
    <property type="entry name" value="Phosphoenolpyruvate-binding domains"/>
    <property type="match status" value="1"/>
</dbReference>
<dbReference type="GO" id="GO:0030955">
    <property type="term" value="F:potassium ion binding"/>
    <property type="evidence" value="ECO:0007669"/>
    <property type="project" value="InterPro"/>
</dbReference>
<dbReference type="InterPro" id="IPR001697">
    <property type="entry name" value="Pyr_Knase"/>
</dbReference>
<dbReference type="GO" id="GO:0004743">
    <property type="term" value="F:pyruvate kinase activity"/>
    <property type="evidence" value="ECO:0007669"/>
    <property type="project" value="InterPro"/>
</dbReference>
<dbReference type="AlphaFoldDB" id="A0A3P7JZ90"/>
<proteinExistence type="predicted"/>
<protein>
    <submittedName>
        <fullName evidence="1">Uncharacterized protein</fullName>
    </submittedName>
</protein>
<evidence type="ECO:0000313" key="1">
    <source>
        <dbReference type="EMBL" id="VDM81627.1"/>
    </source>
</evidence>
<dbReference type="SUPFAM" id="SSF52935">
    <property type="entry name" value="PK C-terminal domain-like"/>
    <property type="match status" value="1"/>
</dbReference>
<name>A0A3P7JZ90_STRVU</name>
<keyword evidence="2" id="KW-1185">Reference proteome</keyword>
<dbReference type="InterPro" id="IPR040442">
    <property type="entry name" value="Pyrv_kinase-like_dom_sf"/>
</dbReference>